<evidence type="ECO:0000313" key="2">
    <source>
        <dbReference type="EMBL" id="KIK63724.1"/>
    </source>
</evidence>
<sequence length="319" mass="36077">MSELRTLFDSQTCTRKGLCPVTEIRNKSDPLESHSLYFECHGQGPEKIIFIMGLNSSLFAWLPQVKYFSSKPEYSVLVFDNRGVGNSSTPRGPYTTSAMAEDAVVLLNYLDWTAPRSIHVVGLSLGGMISQELAYRIPERMISLTLGVTTPGGHIWTNFPPVWKGLKALLRMIFMKDPADKIPVLLDILYTNSWLDEKAVDDPQGRTNREVETESYARRFAFTRPQTLVGALSQQCAGLTHSVSAERLRQISKSIPKVTLASGDHDDLVVPENTRYLKKVMEEAEVVVFENTGHAIHYQRHREFNAMLERVFKEGRERI</sequence>
<dbReference type="OrthoDB" id="19657at2759"/>
<dbReference type="EMBL" id="KN834763">
    <property type="protein sequence ID" value="KIK63724.1"/>
    <property type="molecule type" value="Genomic_DNA"/>
</dbReference>
<dbReference type="Pfam" id="PF00561">
    <property type="entry name" value="Abhydrolase_1"/>
    <property type="match status" value="1"/>
</dbReference>
<dbReference type="HOGENOM" id="CLU_020336_20_1_1"/>
<feature type="domain" description="AB hydrolase-1" evidence="1">
    <location>
        <begin position="48"/>
        <end position="299"/>
    </location>
</feature>
<dbReference type="SUPFAM" id="SSF53474">
    <property type="entry name" value="alpha/beta-Hydrolases"/>
    <property type="match status" value="1"/>
</dbReference>
<keyword evidence="3" id="KW-1185">Reference proteome</keyword>
<evidence type="ECO:0000313" key="3">
    <source>
        <dbReference type="Proteomes" id="UP000053593"/>
    </source>
</evidence>
<proteinExistence type="predicted"/>
<protein>
    <recommendedName>
        <fullName evidence="1">AB hydrolase-1 domain-containing protein</fullName>
    </recommendedName>
</protein>
<dbReference type="InterPro" id="IPR000073">
    <property type="entry name" value="AB_hydrolase_1"/>
</dbReference>
<dbReference type="InterPro" id="IPR050471">
    <property type="entry name" value="AB_hydrolase"/>
</dbReference>
<dbReference type="InterPro" id="IPR029058">
    <property type="entry name" value="AB_hydrolase_fold"/>
</dbReference>
<dbReference type="Gene3D" id="3.40.50.1820">
    <property type="entry name" value="alpha/beta hydrolase"/>
    <property type="match status" value="1"/>
</dbReference>
<name>A0A0D0CL78_9AGAR</name>
<dbReference type="AlphaFoldDB" id="A0A0D0CL78"/>
<gene>
    <name evidence="2" type="ORF">GYMLUDRAFT_162706</name>
</gene>
<evidence type="ECO:0000259" key="1">
    <source>
        <dbReference type="Pfam" id="PF00561"/>
    </source>
</evidence>
<accession>A0A0D0CL78</accession>
<dbReference type="Proteomes" id="UP000053593">
    <property type="component" value="Unassembled WGS sequence"/>
</dbReference>
<organism evidence="2 3">
    <name type="scientific">Collybiopsis luxurians FD-317 M1</name>
    <dbReference type="NCBI Taxonomy" id="944289"/>
    <lineage>
        <taxon>Eukaryota</taxon>
        <taxon>Fungi</taxon>
        <taxon>Dikarya</taxon>
        <taxon>Basidiomycota</taxon>
        <taxon>Agaricomycotina</taxon>
        <taxon>Agaricomycetes</taxon>
        <taxon>Agaricomycetidae</taxon>
        <taxon>Agaricales</taxon>
        <taxon>Marasmiineae</taxon>
        <taxon>Omphalotaceae</taxon>
        <taxon>Collybiopsis</taxon>
        <taxon>Collybiopsis luxurians</taxon>
    </lineage>
</organism>
<dbReference type="PANTHER" id="PTHR43433">
    <property type="entry name" value="HYDROLASE, ALPHA/BETA FOLD FAMILY PROTEIN"/>
    <property type="match status" value="1"/>
</dbReference>
<dbReference type="PANTHER" id="PTHR43433:SF5">
    <property type="entry name" value="AB HYDROLASE-1 DOMAIN-CONTAINING PROTEIN"/>
    <property type="match status" value="1"/>
</dbReference>
<reference evidence="2 3" key="1">
    <citation type="submission" date="2014-04" db="EMBL/GenBank/DDBJ databases">
        <title>Evolutionary Origins and Diversification of the Mycorrhizal Mutualists.</title>
        <authorList>
            <consortium name="DOE Joint Genome Institute"/>
            <consortium name="Mycorrhizal Genomics Consortium"/>
            <person name="Kohler A."/>
            <person name="Kuo A."/>
            <person name="Nagy L.G."/>
            <person name="Floudas D."/>
            <person name="Copeland A."/>
            <person name="Barry K.W."/>
            <person name="Cichocki N."/>
            <person name="Veneault-Fourrey C."/>
            <person name="LaButti K."/>
            <person name="Lindquist E.A."/>
            <person name="Lipzen A."/>
            <person name="Lundell T."/>
            <person name="Morin E."/>
            <person name="Murat C."/>
            <person name="Riley R."/>
            <person name="Ohm R."/>
            <person name="Sun H."/>
            <person name="Tunlid A."/>
            <person name="Henrissat B."/>
            <person name="Grigoriev I.V."/>
            <person name="Hibbett D.S."/>
            <person name="Martin F."/>
        </authorList>
    </citation>
    <scope>NUCLEOTIDE SEQUENCE [LARGE SCALE GENOMIC DNA]</scope>
    <source>
        <strain evidence="2 3">FD-317 M1</strain>
    </source>
</reference>